<accession>A0A023BTD7</accession>
<feature type="domain" description="Secretion system C-terminal sorting" evidence="2">
    <location>
        <begin position="857"/>
        <end position="929"/>
    </location>
</feature>
<dbReference type="InterPro" id="IPR036278">
    <property type="entry name" value="Sialidase_sf"/>
</dbReference>
<dbReference type="InterPro" id="IPR026444">
    <property type="entry name" value="Secre_tail"/>
</dbReference>
<dbReference type="Pfam" id="PF18962">
    <property type="entry name" value="Por_Secre_tail"/>
    <property type="match status" value="1"/>
</dbReference>
<protein>
    <recommendedName>
        <fullName evidence="2">Secretion system C-terminal sorting domain-containing protein</fullName>
    </recommendedName>
</protein>
<proteinExistence type="predicted"/>
<sequence>MLTIIICGWALHYNLETSNIREEHEAFLNNTYQKAYVTEGELSSKKPDRPDFAALHEYLTTLDPVTKNVPKERLLKSYQFTKAQALKSKLLKKSGSDQIQWKNIPANISGRIRKIVFDPSDATHKKIWGGSVTGGLWYNNDITNPDSSWENASGFFENLAVGAIAFDPDNSNTMYVGTGESYTAVNIYRESSGRGTGIWKSTDHGETWQLLPSSTDFAYVNDILVRNEAGTSVLYAAVASGTYKGAPHGFNRTNGLYRSIDGGTNWVQVLPNIIGDTTPYAPSDIEEVGGGKLLVGTMRNIDENGAGTILSSLNGTDWTIDDSFATSRFDPSSDLYPGRVKFAVAPSNPNRVYAIISGGFKFPSGFIRDSSSFCILLQSSDAGNTWSEFAGPSRDLGWGGWGSLTWHAMAIGVDAVDENTIIIGGLNSFKLTGTDTADTSDASALRWQSVSYWVANRHKFPEYVHADQHTILYRPGSSDEVLISTDGGVFYSNNMTTSNVAEFDNFLNVFPSFVEVNKGLNTIQYYTIGIHPGKGVDAYYGGTQDNGTLRYDGNPIDVTDMVSGGDGVFAFVDKNEPHIRITTVYHNQYFITRDAGKNVTYVGPLSGTFINATDYNSLTNTIFANAMGLGGAIASTDNQHIDELLRVEIKWDTITSKFIPLNTGSTVPYSSIKVSPYDKTRTSTLFIGTQSGKLFKVTNAQHDTPTATEIGSNSFPPATISSIDIGETEDEILITFSNYGISSVWYSDNGGSSWAEKESNLPDMPVRWGLFNPFNRSQVLLATEIGVWATDDIKSSGVEWFPKNETLANVRTDMIAIRESDAKIVAATHGRGMFEATLDVKDNPTDPPIVEKEVFSIYPNPAKSTFTISSTLKSVVAYEGEIFTIDGRLVERFSYTSGGEFDINISGYTSGIYLVTLEGNDGSQIITKMVKQ</sequence>
<name>A0A023BTD7_9FLAO</name>
<dbReference type="STRING" id="1317122.ATO12_19590"/>
<keyword evidence="1" id="KW-0732">Signal</keyword>
<dbReference type="Gene3D" id="2.130.10.10">
    <property type="entry name" value="YVTN repeat-like/Quinoprotein amine dehydrogenase"/>
    <property type="match status" value="2"/>
</dbReference>
<comment type="caution">
    <text evidence="3">The sequence shown here is derived from an EMBL/GenBank/DDBJ whole genome shotgun (WGS) entry which is preliminary data.</text>
</comment>
<evidence type="ECO:0000256" key="1">
    <source>
        <dbReference type="ARBA" id="ARBA00022729"/>
    </source>
</evidence>
<dbReference type="SUPFAM" id="SSF50939">
    <property type="entry name" value="Sialidases"/>
    <property type="match status" value="1"/>
</dbReference>
<evidence type="ECO:0000313" key="4">
    <source>
        <dbReference type="Proteomes" id="UP000023541"/>
    </source>
</evidence>
<organism evidence="3 4">
    <name type="scientific">Aquimarina atlantica</name>
    <dbReference type="NCBI Taxonomy" id="1317122"/>
    <lineage>
        <taxon>Bacteria</taxon>
        <taxon>Pseudomonadati</taxon>
        <taxon>Bacteroidota</taxon>
        <taxon>Flavobacteriia</taxon>
        <taxon>Flavobacteriales</taxon>
        <taxon>Flavobacteriaceae</taxon>
        <taxon>Aquimarina</taxon>
    </lineage>
</organism>
<dbReference type="SUPFAM" id="SSF110296">
    <property type="entry name" value="Oligoxyloglucan reducing end-specific cellobiohydrolase"/>
    <property type="match status" value="1"/>
</dbReference>
<dbReference type="Proteomes" id="UP000023541">
    <property type="component" value="Unassembled WGS sequence"/>
</dbReference>
<dbReference type="NCBIfam" id="TIGR04183">
    <property type="entry name" value="Por_Secre_tail"/>
    <property type="match status" value="1"/>
</dbReference>
<dbReference type="eggNOG" id="COG4447">
    <property type="taxonomic scope" value="Bacteria"/>
</dbReference>
<reference evidence="3 4" key="1">
    <citation type="submission" date="2014-04" db="EMBL/GenBank/DDBJ databases">
        <title>Aquimarina sp. 22II-S11-z7 Genome Sequencing.</title>
        <authorList>
            <person name="Lai Q."/>
        </authorList>
    </citation>
    <scope>NUCLEOTIDE SEQUENCE [LARGE SCALE GENOMIC DNA]</scope>
    <source>
        <strain evidence="3 4">22II-S11-z7</strain>
    </source>
</reference>
<dbReference type="InterPro" id="IPR015943">
    <property type="entry name" value="WD40/YVTN_repeat-like_dom_sf"/>
</dbReference>
<dbReference type="EMBL" id="AQRA01000006">
    <property type="protein sequence ID" value="EZH73209.1"/>
    <property type="molecule type" value="Genomic_DNA"/>
</dbReference>
<evidence type="ECO:0000313" key="3">
    <source>
        <dbReference type="EMBL" id="EZH73209.1"/>
    </source>
</evidence>
<evidence type="ECO:0000259" key="2">
    <source>
        <dbReference type="Pfam" id="PF18962"/>
    </source>
</evidence>
<dbReference type="RefSeq" id="WP_165583391.1">
    <property type="nucleotide sequence ID" value="NZ_AQRA01000006.1"/>
</dbReference>
<gene>
    <name evidence="3" type="ORF">ATO12_19590</name>
</gene>
<keyword evidence="4" id="KW-1185">Reference proteome</keyword>
<dbReference type="AlphaFoldDB" id="A0A023BTD7"/>